<protein>
    <submittedName>
        <fullName evidence="3">Asp23/Gls24 family envelope stress response protein</fullName>
    </submittedName>
</protein>
<dbReference type="Pfam" id="PF03780">
    <property type="entry name" value="Asp23"/>
    <property type="match status" value="1"/>
</dbReference>
<evidence type="ECO:0000313" key="3">
    <source>
        <dbReference type="EMBL" id="MBF4809576.1"/>
    </source>
</evidence>
<organism evidence="3 5">
    <name type="scientific">Lancefieldella parvula</name>
    <dbReference type="NCBI Taxonomy" id="1382"/>
    <lineage>
        <taxon>Bacteria</taxon>
        <taxon>Bacillati</taxon>
        <taxon>Actinomycetota</taxon>
        <taxon>Coriobacteriia</taxon>
        <taxon>Coriobacteriales</taxon>
        <taxon>Atopobiaceae</taxon>
        <taxon>Lancefieldella</taxon>
    </lineage>
</organism>
<evidence type="ECO:0000313" key="5">
    <source>
        <dbReference type="Proteomes" id="UP000772566"/>
    </source>
</evidence>
<dbReference type="PANTHER" id="PTHR34297:SF2">
    <property type="entry name" value="ASP23_GLS24 FAMILY ENVELOPE STRESS RESPONSE PROTEIN"/>
    <property type="match status" value="1"/>
</dbReference>
<dbReference type="PANTHER" id="PTHR34297">
    <property type="entry name" value="HYPOTHETICAL CYTOSOLIC PROTEIN-RELATED"/>
    <property type="match status" value="1"/>
</dbReference>
<dbReference type="Proteomes" id="UP000787322">
    <property type="component" value="Unassembled WGS sequence"/>
</dbReference>
<evidence type="ECO:0000313" key="2">
    <source>
        <dbReference type="EMBL" id="MBF4803299.1"/>
    </source>
</evidence>
<evidence type="ECO:0000313" key="4">
    <source>
        <dbReference type="EMBL" id="UQF77610.1"/>
    </source>
</evidence>
<dbReference type="EMBL" id="CP097092">
    <property type="protein sequence ID" value="UQF77610.1"/>
    <property type="molecule type" value="Genomic_DNA"/>
</dbReference>
<gene>
    <name evidence="3" type="ORF">HXK23_05095</name>
    <name evidence="2" type="ORF">HXK24_05730</name>
    <name evidence="4" type="ORF">M3I19_04760</name>
</gene>
<reference evidence="4" key="2">
    <citation type="submission" date="2022-05" db="EMBL/GenBank/DDBJ databases">
        <title>Using nanopore sequencing to obtain complete genomes from saliva samples.</title>
        <authorList>
            <person name="Baker J.L."/>
        </authorList>
    </citation>
    <scope>NUCLEOTIDE SEQUENCE</scope>
    <source>
        <strain evidence="4">JCVI-JB-Lp32</strain>
    </source>
</reference>
<dbReference type="EMBL" id="JABZGU010000160">
    <property type="protein sequence ID" value="MBF4803299.1"/>
    <property type="molecule type" value="Genomic_DNA"/>
</dbReference>
<name>A0A930YTB8_9ACTN</name>
<evidence type="ECO:0000256" key="1">
    <source>
        <dbReference type="ARBA" id="ARBA00005721"/>
    </source>
</evidence>
<dbReference type="Proteomes" id="UP000831562">
    <property type="component" value="Chromosome"/>
</dbReference>
<dbReference type="AlphaFoldDB" id="A0A930YTB8"/>
<accession>A0A930YTB8</accession>
<dbReference type="EMBL" id="JABZGT010000324">
    <property type="protein sequence ID" value="MBF4809576.1"/>
    <property type="molecule type" value="Genomic_DNA"/>
</dbReference>
<proteinExistence type="inferred from homology"/>
<dbReference type="Proteomes" id="UP000772566">
    <property type="component" value="Unassembled WGS sequence"/>
</dbReference>
<reference evidence="3" key="1">
    <citation type="submission" date="2020-04" db="EMBL/GenBank/DDBJ databases">
        <title>Deep metagenomics examines the oral microbiome during advanced dental caries in children, revealing novel taxa and co-occurrences with host molecules.</title>
        <authorList>
            <person name="Baker J.L."/>
            <person name="Morton J.T."/>
            <person name="Dinis M."/>
            <person name="Alvarez R."/>
            <person name="Tran N.C."/>
            <person name="Knight R."/>
            <person name="Edlund A."/>
        </authorList>
    </citation>
    <scope>NUCLEOTIDE SEQUENCE</scope>
    <source>
        <strain evidence="3">JCVI_22A_bin.2</strain>
        <strain evidence="2">JCVI_3_bin.11</strain>
    </source>
</reference>
<dbReference type="InterPro" id="IPR005531">
    <property type="entry name" value="Asp23"/>
</dbReference>
<dbReference type="RefSeq" id="WP_035427743.1">
    <property type="nucleotide sequence ID" value="NZ_CAUQBC010000001.1"/>
</dbReference>
<comment type="similarity">
    <text evidence="1">Belongs to the asp23 family.</text>
</comment>
<sequence length="115" mass="12318">MTTAVPGTLRVSNDCLADLAGYAAMECYGVVGMAEIDEAAGVARLLPTYRLRKGIDVTPTPKGVQVDLHIVVEQGVNMASVVDNLESSVKFLLKQIAELSCVDVTVHIEAMRNSR</sequence>